<evidence type="ECO:0000313" key="5">
    <source>
        <dbReference type="EMBL" id="MCG5031401.1"/>
    </source>
</evidence>
<comment type="caution">
    <text evidence="5">The sequence shown here is derived from an EMBL/GenBank/DDBJ whole genome shotgun (WGS) entry which is preliminary data.</text>
</comment>
<protein>
    <submittedName>
        <fullName evidence="5">MerR family transcriptional regulator</fullName>
    </submittedName>
</protein>
<sequence>MRIGELSKATGLPVETIRYYESQGLIDPPARLENNYRAYGPRHYSQLQFVSHCRKLGMGLAEIHEILAYDGSNPEQAARIHDVLHSQIAAVDRQISGLKTLKKKLLELEGSCHGHVAGRQCGIITELSSPVPDNLKDK</sequence>
<evidence type="ECO:0000313" key="6">
    <source>
        <dbReference type="Proteomes" id="UP001297600"/>
    </source>
</evidence>
<keyword evidence="2" id="KW-0238">DNA-binding</keyword>
<dbReference type="SUPFAM" id="SSF46955">
    <property type="entry name" value="Putative DNA-binding domain"/>
    <property type="match status" value="1"/>
</dbReference>
<keyword evidence="6" id="KW-1185">Reference proteome</keyword>
<dbReference type="SMART" id="SM00422">
    <property type="entry name" value="HTH_MERR"/>
    <property type="match status" value="1"/>
</dbReference>
<reference evidence="5 6" key="1">
    <citation type="submission" date="2022-02" db="EMBL/GenBank/DDBJ databases">
        <title>Mesosutterella porci, a novel member of the family Sutterellaceae from pig feces.</title>
        <authorList>
            <person name="Wylensek D."/>
            <person name="Clavel T."/>
        </authorList>
    </citation>
    <scope>NUCLEOTIDE SEQUENCE [LARGE SCALE GENOMIC DNA]</scope>
    <source>
        <strain evidence="6">oilRF-744-wt-GAM-9</strain>
    </source>
</reference>
<accession>A0ABS9MS02</accession>
<evidence type="ECO:0000256" key="1">
    <source>
        <dbReference type="ARBA" id="ARBA00023015"/>
    </source>
</evidence>
<evidence type="ECO:0000259" key="4">
    <source>
        <dbReference type="PROSITE" id="PS50937"/>
    </source>
</evidence>
<dbReference type="Proteomes" id="UP001297600">
    <property type="component" value="Unassembled WGS sequence"/>
</dbReference>
<dbReference type="RefSeq" id="WP_237979135.1">
    <property type="nucleotide sequence ID" value="NZ_JAKNCT010000009.1"/>
</dbReference>
<dbReference type="PROSITE" id="PS50937">
    <property type="entry name" value="HTH_MERR_2"/>
    <property type="match status" value="1"/>
</dbReference>
<evidence type="ECO:0000256" key="3">
    <source>
        <dbReference type="ARBA" id="ARBA00023163"/>
    </source>
</evidence>
<dbReference type="Gene3D" id="1.10.1660.10">
    <property type="match status" value="1"/>
</dbReference>
<proteinExistence type="predicted"/>
<gene>
    <name evidence="5" type="ORF">MAF45_08110</name>
</gene>
<evidence type="ECO:0000256" key="2">
    <source>
        <dbReference type="ARBA" id="ARBA00023125"/>
    </source>
</evidence>
<dbReference type="InterPro" id="IPR047057">
    <property type="entry name" value="MerR_fam"/>
</dbReference>
<keyword evidence="1" id="KW-0805">Transcription regulation</keyword>
<dbReference type="InterPro" id="IPR009061">
    <property type="entry name" value="DNA-bd_dom_put_sf"/>
</dbReference>
<dbReference type="PANTHER" id="PTHR30204">
    <property type="entry name" value="REDOX-CYCLING DRUG-SENSING TRANSCRIPTIONAL ACTIVATOR SOXR"/>
    <property type="match status" value="1"/>
</dbReference>
<dbReference type="PANTHER" id="PTHR30204:SF94">
    <property type="entry name" value="HEAVY METAL-DEPENDENT TRANSCRIPTIONAL REGULATOR HI_0293-RELATED"/>
    <property type="match status" value="1"/>
</dbReference>
<dbReference type="InterPro" id="IPR000551">
    <property type="entry name" value="MerR-type_HTH_dom"/>
</dbReference>
<dbReference type="EMBL" id="JAKNCT010000009">
    <property type="protein sequence ID" value="MCG5031401.1"/>
    <property type="molecule type" value="Genomic_DNA"/>
</dbReference>
<feature type="domain" description="HTH merR-type" evidence="4">
    <location>
        <begin position="1"/>
        <end position="69"/>
    </location>
</feature>
<name>A0ABS9MS02_9BURK</name>
<keyword evidence="3" id="KW-0804">Transcription</keyword>
<organism evidence="5 6">
    <name type="scientific">Mesosutterella porci</name>
    <dbReference type="NCBI Taxonomy" id="2915351"/>
    <lineage>
        <taxon>Bacteria</taxon>
        <taxon>Pseudomonadati</taxon>
        <taxon>Pseudomonadota</taxon>
        <taxon>Betaproteobacteria</taxon>
        <taxon>Burkholderiales</taxon>
        <taxon>Sutterellaceae</taxon>
        <taxon>Mesosutterella</taxon>
    </lineage>
</organism>
<dbReference type="Pfam" id="PF13411">
    <property type="entry name" value="MerR_1"/>
    <property type="match status" value="1"/>
</dbReference>
<dbReference type="PRINTS" id="PR00040">
    <property type="entry name" value="HTHMERR"/>
</dbReference>